<dbReference type="PANTHER" id="PTHR10457:SF7">
    <property type="entry name" value="GALACTOKINASE-RELATED"/>
    <property type="match status" value="1"/>
</dbReference>
<name>A0ABS7CGX2_9BACL</name>
<keyword evidence="2" id="KW-0547">Nucleotide-binding</keyword>
<accession>A0ABS7CGX2</accession>
<evidence type="ECO:0000256" key="1">
    <source>
        <dbReference type="ARBA" id="ARBA00022679"/>
    </source>
</evidence>
<dbReference type="InterPro" id="IPR036554">
    <property type="entry name" value="GHMP_kinase_C_sf"/>
</dbReference>
<proteinExistence type="predicted"/>
<dbReference type="EMBL" id="JAHZIK010002064">
    <property type="protein sequence ID" value="MBW7460179.1"/>
    <property type="molecule type" value="Genomic_DNA"/>
</dbReference>
<dbReference type="Proteomes" id="UP001519887">
    <property type="component" value="Unassembled WGS sequence"/>
</dbReference>
<feature type="non-terminal residue" evidence="5">
    <location>
        <position position="1"/>
    </location>
</feature>
<evidence type="ECO:0000256" key="3">
    <source>
        <dbReference type="ARBA" id="ARBA00022840"/>
    </source>
</evidence>
<feature type="domain" description="GHMP kinase C-terminal" evidence="4">
    <location>
        <begin position="3"/>
        <end position="38"/>
    </location>
</feature>
<gene>
    <name evidence="5" type="ORF">K0U00_39565</name>
</gene>
<reference evidence="5 6" key="1">
    <citation type="submission" date="2021-07" db="EMBL/GenBank/DDBJ databases">
        <title>Paenibacillus radiodurans sp. nov., isolated from the southeastern edge of Tengger Desert.</title>
        <authorList>
            <person name="Zhang G."/>
        </authorList>
    </citation>
    <scope>NUCLEOTIDE SEQUENCE [LARGE SCALE GENOMIC DNA]</scope>
    <source>
        <strain evidence="5 6">CCM 7311</strain>
    </source>
</reference>
<keyword evidence="6" id="KW-1185">Reference proteome</keyword>
<dbReference type="PANTHER" id="PTHR10457">
    <property type="entry name" value="MEVALONATE KINASE/GALACTOKINASE"/>
    <property type="match status" value="1"/>
</dbReference>
<keyword evidence="1 5" id="KW-0808">Transferase</keyword>
<sequence>VPGVLGSRMTGAGFGGCTVSLVHEDSIERFKAEVSRQYTAATGLEADFYVCKIGNGVEQLS</sequence>
<dbReference type="Pfam" id="PF08544">
    <property type="entry name" value="GHMP_kinases_C"/>
    <property type="match status" value="1"/>
</dbReference>
<dbReference type="GO" id="GO:0004335">
    <property type="term" value="F:galactokinase activity"/>
    <property type="evidence" value="ECO:0007669"/>
    <property type="project" value="UniProtKB-EC"/>
</dbReference>
<keyword evidence="3" id="KW-0067">ATP-binding</keyword>
<evidence type="ECO:0000256" key="2">
    <source>
        <dbReference type="ARBA" id="ARBA00022741"/>
    </source>
</evidence>
<dbReference type="SUPFAM" id="SSF55060">
    <property type="entry name" value="GHMP Kinase, C-terminal domain"/>
    <property type="match status" value="1"/>
</dbReference>
<evidence type="ECO:0000259" key="4">
    <source>
        <dbReference type="Pfam" id="PF08544"/>
    </source>
</evidence>
<dbReference type="InterPro" id="IPR013750">
    <property type="entry name" value="GHMP_kinase_C_dom"/>
</dbReference>
<dbReference type="EC" id="2.7.1.6" evidence="5"/>
<dbReference type="Gene3D" id="3.30.70.890">
    <property type="entry name" value="GHMP kinase, C-terminal domain"/>
    <property type="match status" value="1"/>
</dbReference>
<protein>
    <submittedName>
        <fullName evidence="5">Galactokinase</fullName>
        <ecNumber evidence="5">2.7.1.6</ecNumber>
    </submittedName>
</protein>
<comment type="caution">
    <text evidence="5">The sequence shown here is derived from an EMBL/GenBank/DDBJ whole genome shotgun (WGS) entry which is preliminary data.</text>
</comment>
<evidence type="ECO:0000313" key="5">
    <source>
        <dbReference type="EMBL" id="MBW7460179.1"/>
    </source>
</evidence>
<evidence type="ECO:0000313" key="6">
    <source>
        <dbReference type="Proteomes" id="UP001519887"/>
    </source>
</evidence>
<organism evidence="5 6">
    <name type="scientific">Paenibacillus sepulcri</name>
    <dbReference type="NCBI Taxonomy" id="359917"/>
    <lineage>
        <taxon>Bacteria</taxon>
        <taxon>Bacillati</taxon>
        <taxon>Bacillota</taxon>
        <taxon>Bacilli</taxon>
        <taxon>Bacillales</taxon>
        <taxon>Paenibacillaceae</taxon>
        <taxon>Paenibacillus</taxon>
    </lineage>
</organism>